<dbReference type="Proteomes" id="UP001500879">
    <property type="component" value="Unassembled WGS sequence"/>
</dbReference>
<feature type="region of interest" description="Disordered" evidence="1">
    <location>
        <begin position="352"/>
        <end position="380"/>
    </location>
</feature>
<comment type="caution">
    <text evidence="4">The sequence shown here is derived from an EMBL/GenBank/DDBJ whole genome shotgun (WGS) entry which is preliminary data.</text>
</comment>
<reference evidence="5" key="1">
    <citation type="journal article" date="2019" name="Int. J. Syst. Evol. Microbiol.">
        <title>The Global Catalogue of Microorganisms (GCM) 10K type strain sequencing project: providing services to taxonomists for standard genome sequencing and annotation.</title>
        <authorList>
            <consortium name="The Broad Institute Genomics Platform"/>
            <consortium name="The Broad Institute Genome Sequencing Center for Infectious Disease"/>
            <person name="Wu L."/>
            <person name="Ma J."/>
        </authorList>
    </citation>
    <scope>NUCLEOTIDE SEQUENCE [LARGE SCALE GENOMIC DNA]</scope>
    <source>
        <strain evidence="5">JCM 4788</strain>
    </source>
</reference>
<proteinExistence type="predicted"/>
<dbReference type="EMBL" id="BAAABX010000015">
    <property type="protein sequence ID" value="GAA0395269.1"/>
    <property type="molecule type" value="Genomic_DNA"/>
</dbReference>
<dbReference type="SUPFAM" id="SSF55347">
    <property type="entry name" value="Glyceraldehyde-3-phosphate dehydrogenase-like, C-terminal domain"/>
    <property type="match status" value="1"/>
</dbReference>
<evidence type="ECO:0000259" key="3">
    <source>
        <dbReference type="Pfam" id="PF22725"/>
    </source>
</evidence>
<dbReference type="Gene3D" id="3.30.360.10">
    <property type="entry name" value="Dihydrodipicolinate Reductase, domain 2"/>
    <property type="match status" value="1"/>
</dbReference>
<keyword evidence="5" id="KW-1185">Reference proteome</keyword>
<dbReference type="InterPro" id="IPR000683">
    <property type="entry name" value="Gfo/Idh/MocA-like_OxRdtase_N"/>
</dbReference>
<sequence>MLNFGIIGCGSIGGFLGRLLTRRDGELADRARLVAVAGRNPAPVRALAAELGCEALDVADLLARPDVDAVVVCTPSGTHAELGTAALEAGKHVLLEKPVDVCRDAVERLLATARRTGRTVGVVSQRRFDPSARLARAAVQDGALGRVTSVLIEVPWWRGDAYYADGTWRGTRALDGGGALINQAVQAVDLAMWLAGPVEEVAAHTALLAHHGLEVEDVATASLRFAGGALGALLATTAAYPGRTARIAVHGDRGSVVIDNDELAYFHAAQDGEQATAYGAYGAGNQADAHRPSLAADGARDSIGLLYQPHRDQLADFCDAIAAGRSPLVDAEAGRRALDVVLAVYASARTGRAVRPGDTGTPVSSGTPEIPGIPGKESLS</sequence>
<dbReference type="RefSeq" id="WP_344021303.1">
    <property type="nucleotide sequence ID" value="NZ_BAAABX010000015.1"/>
</dbReference>
<dbReference type="SUPFAM" id="SSF51735">
    <property type="entry name" value="NAD(P)-binding Rossmann-fold domains"/>
    <property type="match status" value="1"/>
</dbReference>
<organism evidence="4 5">
    <name type="scientific">Streptomyces luteireticuli</name>
    <dbReference type="NCBI Taxonomy" id="173858"/>
    <lineage>
        <taxon>Bacteria</taxon>
        <taxon>Bacillati</taxon>
        <taxon>Actinomycetota</taxon>
        <taxon>Actinomycetes</taxon>
        <taxon>Kitasatosporales</taxon>
        <taxon>Streptomycetaceae</taxon>
        <taxon>Streptomyces</taxon>
    </lineage>
</organism>
<evidence type="ECO:0000313" key="5">
    <source>
        <dbReference type="Proteomes" id="UP001500879"/>
    </source>
</evidence>
<dbReference type="InterPro" id="IPR036291">
    <property type="entry name" value="NAD(P)-bd_dom_sf"/>
</dbReference>
<protein>
    <submittedName>
        <fullName evidence="4">Gfo/Idh/MocA family oxidoreductase</fullName>
    </submittedName>
</protein>
<dbReference type="Pfam" id="PF01408">
    <property type="entry name" value="GFO_IDH_MocA"/>
    <property type="match status" value="1"/>
</dbReference>
<dbReference type="Pfam" id="PF22725">
    <property type="entry name" value="GFO_IDH_MocA_C3"/>
    <property type="match status" value="1"/>
</dbReference>
<dbReference type="InterPro" id="IPR055170">
    <property type="entry name" value="GFO_IDH_MocA-like_dom"/>
</dbReference>
<gene>
    <name evidence="4" type="ORF">GCM10010357_15350</name>
</gene>
<evidence type="ECO:0000313" key="4">
    <source>
        <dbReference type="EMBL" id="GAA0395269.1"/>
    </source>
</evidence>
<feature type="domain" description="Gfo/Idh/MocA-like oxidoreductase N-terminal" evidence="2">
    <location>
        <begin position="2"/>
        <end position="122"/>
    </location>
</feature>
<dbReference type="InterPro" id="IPR052515">
    <property type="entry name" value="Gfo/Idh/MocA_Oxidoreductase"/>
</dbReference>
<name>A0ABP3IC86_9ACTN</name>
<accession>A0ABP3IC86</accession>
<dbReference type="Gene3D" id="3.40.50.720">
    <property type="entry name" value="NAD(P)-binding Rossmann-like Domain"/>
    <property type="match status" value="1"/>
</dbReference>
<evidence type="ECO:0000259" key="2">
    <source>
        <dbReference type="Pfam" id="PF01408"/>
    </source>
</evidence>
<dbReference type="PANTHER" id="PTHR43249:SF1">
    <property type="entry name" value="D-GLUCOSIDE 3-DEHYDROGENASE"/>
    <property type="match status" value="1"/>
</dbReference>
<feature type="domain" description="GFO/IDH/MocA-like oxidoreductase" evidence="3">
    <location>
        <begin position="133"/>
        <end position="256"/>
    </location>
</feature>
<dbReference type="PANTHER" id="PTHR43249">
    <property type="entry name" value="UDP-N-ACETYL-2-AMINO-2-DEOXY-D-GLUCURONATE OXIDASE"/>
    <property type="match status" value="1"/>
</dbReference>
<evidence type="ECO:0000256" key="1">
    <source>
        <dbReference type="SAM" id="MobiDB-lite"/>
    </source>
</evidence>